<proteinExistence type="predicted"/>
<dbReference type="AlphaFoldDB" id="A0ABD2PPQ7"/>
<reference evidence="1 2" key="1">
    <citation type="submission" date="2024-11" db="EMBL/GenBank/DDBJ databases">
        <title>Adaptive evolution of stress response genes in parasites aligns with host niche diversity.</title>
        <authorList>
            <person name="Hahn C."/>
            <person name="Resl P."/>
        </authorList>
    </citation>
    <scope>NUCLEOTIDE SEQUENCE [LARGE SCALE GENOMIC DNA]</scope>
    <source>
        <strain evidence="1">EGGRZ-B1_66</strain>
        <tissue evidence="1">Body</tissue>
    </source>
</reference>
<accession>A0ABD2PPQ7</accession>
<evidence type="ECO:0000313" key="2">
    <source>
        <dbReference type="Proteomes" id="UP001626550"/>
    </source>
</evidence>
<evidence type="ECO:0008006" key="3">
    <source>
        <dbReference type="Google" id="ProtNLM"/>
    </source>
</evidence>
<organism evidence="1 2">
    <name type="scientific">Cichlidogyrus casuarinus</name>
    <dbReference type="NCBI Taxonomy" id="1844966"/>
    <lineage>
        <taxon>Eukaryota</taxon>
        <taxon>Metazoa</taxon>
        <taxon>Spiralia</taxon>
        <taxon>Lophotrochozoa</taxon>
        <taxon>Platyhelminthes</taxon>
        <taxon>Monogenea</taxon>
        <taxon>Monopisthocotylea</taxon>
        <taxon>Dactylogyridea</taxon>
        <taxon>Ancyrocephalidae</taxon>
        <taxon>Cichlidogyrus</taxon>
    </lineage>
</organism>
<protein>
    <recommendedName>
        <fullName evidence="3">MIT domain-containing protein</fullName>
    </recommendedName>
</protein>
<keyword evidence="2" id="KW-1185">Reference proteome</keyword>
<name>A0ABD2PPQ7_9PLAT</name>
<evidence type="ECO:0000313" key="1">
    <source>
        <dbReference type="EMBL" id="KAL3309488.1"/>
    </source>
</evidence>
<gene>
    <name evidence="1" type="ORF">Ciccas_011966</name>
</gene>
<dbReference type="Proteomes" id="UP001626550">
    <property type="component" value="Unassembled WGS sequence"/>
</dbReference>
<sequence length="53" mass="5926">MSKTKTVSYKLLINKALLIEESNGDLHKAYDAYNDAIRLIDIELTKSSKIAQG</sequence>
<dbReference type="EMBL" id="JBJKFK010003861">
    <property type="protein sequence ID" value="KAL3309488.1"/>
    <property type="molecule type" value="Genomic_DNA"/>
</dbReference>
<comment type="caution">
    <text evidence="1">The sequence shown here is derived from an EMBL/GenBank/DDBJ whole genome shotgun (WGS) entry which is preliminary data.</text>
</comment>